<accession>A0AAD8UXL7</accession>
<proteinExistence type="predicted"/>
<dbReference type="AlphaFoldDB" id="A0AAD8UXL7"/>
<reference evidence="1" key="1">
    <citation type="submission" date="2021-06" db="EMBL/GenBank/DDBJ databases">
        <title>Comparative genomics, transcriptomics and evolutionary studies reveal genomic signatures of adaptation to plant cell wall in hemibiotrophic fungi.</title>
        <authorList>
            <consortium name="DOE Joint Genome Institute"/>
            <person name="Baroncelli R."/>
            <person name="Diaz J.F."/>
            <person name="Benocci T."/>
            <person name="Peng M."/>
            <person name="Battaglia E."/>
            <person name="Haridas S."/>
            <person name="Andreopoulos W."/>
            <person name="Labutti K."/>
            <person name="Pangilinan J."/>
            <person name="Floch G.L."/>
            <person name="Makela M.R."/>
            <person name="Henrissat B."/>
            <person name="Grigoriev I.V."/>
            <person name="Crouch J.A."/>
            <person name="De Vries R.P."/>
            <person name="Sukno S.A."/>
            <person name="Thon M.R."/>
        </authorList>
    </citation>
    <scope>NUCLEOTIDE SEQUENCE</scope>
    <source>
        <strain evidence="1">CBS 125086</strain>
    </source>
</reference>
<evidence type="ECO:0000313" key="2">
    <source>
        <dbReference type="Proteomes" id="UP001230504"/>
    </source>
</evidence>
<protein>
    <submittedName>
        <fullName evidence="1">Uncharacterized protein</fullName>
    </submittedName>
</protein>
<organism evidence="1 2">
    <name type="scientific">Colletotrichum navitas</name>
    <dbReference type="NCBI Taxonomy" id="681940"/>
    <lineage>
        <taxon>Eukaryota</taxon>
        <taxon>Fungi</taxon>
        <taxon>Dikarya</taxon>
        <taxon>Ascomycota</taxon>
        <taxon>Pezizomycotina</taxon>
        <taxon>Sordariomycetes</taxon>
        <taxon>Hypocreomycetidae</taxon>
        <taxon>Glomerellales</taxon>
        <taxon>Glomerellaceae</taxon>
        <taxon>Colletotrichum</taxon>
        <taxon>Colletotrichum graminicola species complex</taxon>
    </lineage>
</organism>
<dbReference type="RefSeq" id="XP_060408589.1">
    <property type="nucleotide sequence ID" value="XM_060553147.1"/>
</dbReference>
<gene>
    <name evidence="1" type="ORF">LY79DRAFT_41764</name>
</gene>
<dbReference type="EMBL" id="JAHLJV010000103">
    <property type="protein sequence ID" value="KAK1572817.1"/>
    <property type="molecule type" value="Genomic_DNA"/>
</dbReference>
<sequence>MCVLGWPASAVFDSVQRKVLEAPSIGRPHPILINGPRTHASRTLDGLWTQVMTEGKYPNKIHNEKELSVLCDERLTNTACDMVLISNWPASLKPIPPPLTSAWVAVIMSSSDGSCVNENALLECNKLAGFTLPPRRSNPTLCIRHLLTT</sequence>
<dbReference type="GeneID" id="85437387"/>
<dbReference type="Proteomes" id="UP001230504">
    <property type="component" value="Unassembled WGS sequence"/>
</dbReference>
<name>A0AAD8UXL7_9PEZI</name>
<evidence type="ECO:0000313" key="1">
    <source>
        <dbReference type="EMBL" id="KAK1572817.1"/>
    </source>
</evidence>
<keyword evidence="2" id="KW-1185">Reference proteome</keyword>
<comment type="caution">
    <text evidence="1">The sequence shown here is derived from an EMBL/GenBank/DDBJ whole genome shotgun (WGS) entry which is preliminary data.</text>
</comment>